<keyword evidence="1" id="KW-1133">Transmembrane helix</keyword>
<organism evidence="2 3">
    <name type="scientific">Geomonas silvestris</name>
    <dbReference type="NCBI Taxonomy" id="2740184"/>
    <lineage>
        <taxon>Bacteria</taxon>
        <taxon>Pseudomonadati</taxon>
        <taxon>Thermodesulfobacteriota</taxon>
        <taxon>Desulfuromonadia</taxon>
        <taxon>Geobacterales</taxon>
        <taxon>Geobacteraceae</taxon>
        <taxon>Geomonas</taxon>
    </lineage>
</organism>
<reference evidence="3" key="1">
    <citation type="submission" date="2020-06" db="EMBL/GenBank/DDBJ databases">
        <title>Draft genomic sequence of Geomonas sp. Red330.</title>
        <authorList>
            <person name="Itoh H."/>
            <person name="Zhenxing X."/>
            <person name="Ushijima N."/>
            <person name="Masuda Y."/>
            <person name="Shiratori Y."/>
            <person name="Senoo K."/>
        </authorList>
    </citation>
    <scope>NUCLEOTIDE SEQUENCE [LARGE SCALE GENOMIC DNA]</scope>
    <source>
        <strain evidence="3">Red330</strain>
    </source>
</reference>
<protein>
    <recommendedName>
        <fullName evidence="4">DUF1499 domain-containing protein</fullName>
    </recommendedName>
</protein>
<evidence type="ECO:0000313" key="3">
    <source>
        <dbReference type="Proteomes" id="UP000556026"/>
    </source>
</evidence>
<dbReference type="InterPro" id="IPR010865">
    <property type="entry name" value="DUF1499"/>
</dbReference>
<comment type="caution">
    <text evidence="2">The sequence shown here is derived from an EMBL/GenBank/DDBJ whole genome shotgun (WGS) entry which is preliminary data.</text>
</comment>
<feature type="transmembrane region" description="Helical" evidence="1">
    <location>
        <begin position="77"/>
        <end position="100"/>
    </location>
</feature>
<dbReference type="RefSeq" id="WP_183354763.1">
    <property type="nucleotide sequence ID" value="NZ_BLXX01000006.1"/>
</dbReference>
<feature type="transmembrane region" description="Helical" evidence="1">
    <location>
        <begin position="14"/>
        <end position="36"/>
    </location>
</feature>
<dbReference type="Proteomes" id="UP000556026">
    <property type="component" value="Unassembled WGS sequence"/>
</dbReference>
<evidence type="ECO:0000313" key="2">
    <source>
        <dbReference type="EMBL" id="GFO59936.1"/>
    </source>
</evidence>
<accession>A0A6V8MJ00</accession>
<evidence type="ECO:0008006" key="4">
    <source>
        <dbReference type="Google" id="ProtNLM"/>
    </source>
</evidence>
<dbReference type="AlphaFoldDB" id="A0A6V8MJ00"/>
<name>A0A6V8MJ00_9BACT</name>
<dbReference type="EMBL" id="BLXX01000006">
    <property type="protein sequence ID" value="GFO59936.1"/>
    <property type="molecule type" value="Genomic_DNA"/>
</dbReference>
<proteinExistence type="predicted"/>
<keyword evidence="1" id="KW-0812">Transmembrane</keyword>
<sequence length="251" mass="26757">MAVPDKVTAWVRPLALAAVAASLGALLLMAFSGFGTRFGFWHFRTGFAILKWSAVLGLVAALLAALAAFCAGKTRRYGALLAALLSFGLGVAAFAVPYSWKLKAGQLPRIHDITTDVDHPPPFVALAPERNGEVAYPGASVAAQQLRAYPELKTVVLGVPMARAYQAALEAAREMGWQIAAAVPDAGRIEATDTTFWYGFKDDIVIRVSPAGDRSLIDVRSASRVGISDVGTNAQRIRTFLAKLTQHPAPR</sequence>
<gene>
    <name evidence="2" type="ORF">GMST_22610</name>
</gene>
<keyword evidence="3" id="KW-1185">Reference proteome</keyword>
<evidence type="ECO:0000256" key="1">
    <source>
        <dbReference type="SAM" id="Phobius"/>
    </source>
</evidence>
<keyword evidence="1" id="KW-0472">Membrane</keyword>
<dbReference type="Pfam" id="PF07386">
    <property type="entry name" value="DUF1499"/>
    <property type="match status" value="1"/>
</dbReference>
<feature type="transmembrane region" description="Helical" evidence="1">
    <location>
        <begin position="48"/>
        <end position="71"/>
    </location>
</feature>